<accession>X1H9J8</accession>
<dbReference type="Gene3D" id="2.60.120.260">
    <property type="entry name" value="Galactose-binding domain-like"/>
    <property type="match status" value="1"/>
</dbReference>
<dbReference type="AlphaFoldDB" id="X1H9J8"/>
<evidence type="ECO:0008006" key="2">
    <source>
        <dbReference type="Google" id="ProtNLM"/>
    </source>
</evidence>
<reference evidence="1" key="1">
    <citation type="journal article" date="2014" name="Front. Microbiol.">
        <title>High frequency of phylogenetically diverse reductive dehalogenase-homologous genes in deep subseafloor sedimentary metagenomes.</title>
        <authorList>
            <person name="Kawai M."/>
            <person name="Futagami T."/>
            <person name="Toyoda A."/>
            <person name="Takaki Y."/>
            <person name="Nishi S."/>
            <person name="Hori S."/>
            <person name="Arai W."/>
            <person name="Tsubouchi T."/>
            <person name="Morono Y."/>
            <person name="Uchiyama I."/>
            <person name="Ito T."/>
            <person name="Fujiyama A."/>
            <person name="Inagaki F."/>
            <person name="Takami H."/>
        </authorList>
    </citation>
    <scope>NUCLEOTIDE SEQUENCE</scope>
    <source>
        <strain evidence="1">Expedition CK06-06</strain>
    </source>
</reference>
<organism evidence="1">
    <name type="scientific">marine sediment metagenome</name>
    <dbReference type="NCBI Taxonomy" id="412755"/>
    <lineage>
        <taxon>unclassified sequences</taxon>
        <taxon>metagenomes</taxon>
        <taxon>ecological metagenomes</taxon>
    </lineage>
</organism>
<sequence>MVTCLTIIPGGAGKTRETRSENLLLNPDFEVLEAPNKPEFWSKGPGWSVDIEEPYGEKNCLRTSKTWSWLSQEISAKPQQYYSFTAYVKSDITVERKTDYQNTFLWLDYLDKEGKVIKEDSGAIYAASSWRLYGRVILAPAKTEKIRVKLGKRLGEGSVWFDEVELRSLSENLLLNPDFETLAPSGNPEFWGSTSGWSVDT</sequence>
<gene>
    <name evidence="1" type="ORF">S03H2_14096</name>
</gene>
<dbReference type="EMBL" id="BARU01007151">
    <property type="protein sequence ID" value="GAH41968.1"/>
    <property type="molecule type" value="Genomic_DNA"/>
</dbReference>
<feature type="non-terminal residue" evidence="1">
    <location>
        <position position="201"/>
    </location>
</feature>
<name>X1H9J8_9ZZZZ</name>
<proteinExistence type="predicted"/>
<protein>
    <recommendedName>
        <fullName evidence="2">CBM-cenC domain-containing protein</fullName>
    </recommendedName>
</protein>
<comment type="caution">
    <text evidence="1">The sequence shown here is derived from an EMBL/GenBank/DDBJ whole genome shotgun (WGS) entry which is preliminary data.</text>
</comment>
<evidence type="ECO:0000313" key="1">
    <source>
        <dbReference type="EMBL" id="GAH41968.1"/>
    </source>
</evidence>